<organism evidence="2 3">
    <name type="scientific">Gluconobacter cerinus</name>
    <dbReference type="NCBI Taxonomy" id="38307"/>
    <lineage>
        <taxon>Bacteria</taxon>
        <taxon>Pseudomonadati</taxon>
        <taxon>Pseudomonadota</taxon>
        <taxon>Alphaproteobacteria</taxon>
        <taxon>Acetobacterales</taxon>
        <taxon>Acetobacteraceae</taxon>
        <taxon>Gluconobacter</taxon>
    </lineage>
</organism>
<keyword evidence="1" id="KW-1133">Transmembrane helix</keyword>
<comment type="caution">
    <text evidence="2">The sequence shown here is derived from an EMBL/GenBank/DDBJ whole genome shotgun (WGS) entry which is preliminary data.</text>
</comment>
<feature type="transmembrane region" description="Helical" evidence="1">
    <location>
        <begin position="95"/>
        <end position="115"/>
    </location>
</feature>
<sequence length="122" mass="13748">MIKDMKQMLTIPTVWPYFLFLFGLQWLITAIRERNNAKLLGTPYALFDIATACMATMMLWLRRSTRYALFLAIPVTALCAVLSLGLYLLGHEKEAISALDVALMAGFGGWLLELLSSMIEEI</sequence>
<dbReference type="Proteomes" id="UP000077786">
    <property type="component" value="Unassembled WGS sequence"/>
</dbReference>
<name>A0A1B6VI59_9PROT</name>
<dbReference type="AlphaFoldDB" id="A0A1B6VI59"/>
<evidence type="ECO:0000313" key="3">
    <source>
        <dbReference type="Proteomes" id="UP000077786"/>
    </source>
</evidence>
<protein>
    <submittedName>
        <fullName evidence="2">Uncharacterized protein</fullName>
    </submittedName>
</protein>
<reference evidence="2 3" key="1">
    <citation type="submission" date="2016-03" db="EMBL/GenBank/DDBJ databases">
        <title>Draft genome sequence of Gluconobacter cerinus strain CECT 9110.</title>
        <authorList>
            <person name="Sainz F."/>
            <person name="Mas A."/>
            <person name="Torija M.J."/>
        </authorList>
    </citation>
    <scope>NUCLEOTIDE SEQUENCE [LARGE SCALE GENOMIC DNA]</scope>
    <source>
        <strain evidence="2 3">CECT 9110</strain>
    </source>
</reference>
<feature type="transmembrane region" description="Helical" evidence="1">
    <location>
        <begin position="43"/>
        <end position="61"/>
    </location>
</feature>
<dbReference type="EMBL" id="LUTU01000012">
    <property type="protein sequence ID" value="OAJ66903.1"/>
    <property type="molecule type" value="Genomic_DNA"/>
</dbReference>
<evidence type="ECO:0000313" key="2">
    <source>
        <dbReference type="EMBL" id="OAJ66903.1"/>
    </source>
</evidence>
<evidence type="ECO:0000256" key="1">
    <source>
        <dbReference type="SAM" id="Phobius"/>
    </source>
</evidence>
<accession>A0A1B6VI59</accession>
<dbReference type="PATRIC" id="fig|38307.3.peg.2545"/>
<gene>
    <name evidence="2" type="ORF">A0123_02440</name>
</gene>
<proteinExistence type="predicted"/>
<keyword evidence="1" id="KW-0812">Transmembrane</keyword>
<feature type="transmembrane region" description="Helical" evidence="1">
    <location>
        <begin position="12"/>
        <end position="31"/>
    </location>
</feature>
<keyword evidence="1" id="KW-0472">Membrane</keyword>
<feature type="transmembrane region" description="Helical" evidence="1">
    <location>
        <begin position="68"/>
        <end position="89"/>
    </location>
</feature>